<evidence type="ECO:0000313" key="3">
    <source>
        <dbReference type="Proteomes" id="UP000186922"/>
    </source>
</evidence>
<gene>
    <name evidence="2" type="primary">RvY_14243-1</name>
    <name evidence="2" type="synonym">RvY_14243.1</name>
    <name evidence="2" type="ORF">RvY_14243</name>
</gene>
<dbReference type="EMBL" id="BDGG01000010">
    <property type="protein sequence ID" value="GAV03874.1"/>
    <property type="molecule type" value="Genomic_DNA"/>
</dbReference>
<protein>
    <submittedName>
        <fullName evidence="2">Uncharacterized protein</fullName>
    </submittedName>
</protein>
<accession>A0A1D1VXX4</accession>
<sequence length="71" mass="7687">MYNKRAEKALKPDTSNCQHKRALRHHQCEMSADKRSGQPLIVMSSASNGNTPDTIAQPAAAPLFPVDLAVA</sequence>
<evidence type="ECO:0000256" key="1">
    <source>
        <dbReference type="SAM" id="MobiDB-lite"/>
    </source>
</evidence>
<name>A0A1D1VXX4_RAMVA</name>
<feature type="compositionally biased region" description="Basic and acidic residues" evidence="1">
    <location>
        <begin position="1"/>
        <end position="11"/>
    </location>
</feature>
<evidence type="ECO:0000313" key="2">
    <source>
        <dbReference type="EMBL" id="GAV03874.1"/>
    </source>
</evidence>
<proteinExistence type="predicted"/>
<dbReference type="AlphaFoldDB" id="A0A1D1VXX4"/>
<keyword evidence="3" id="KW-1185">Reference proteome</keyword>
<reference evidence="2 3" key="1">
    <citation type="journal article" date="2016" name="Nat. Commun.">
        <title>Extremotolerant tardigrade genome and improved radiotolerance of human cultured cells by tardigrade-unique protein.</title>
        <authorList>
            <person name="Hashimoto T."/>
            <person name="Horikawa D.D."/>
            <person name="Saito Y."/>
            <person name="Kuwahara H."/>
            <person name="Kozuka-Hata H."/>
            <person name="Shin-I T."/>
            <person name="Minakuchi Y."/>
            <person name="Ohishi K."/>
            <person name="Motoyama A."/>
            <person name="Aizu T."/>
            <person name="Enomoto A."/>
            <person name="Kondo K."/>
            <person name="Tanaka S."/>
            <person name="Hara Y."/>
            <person name="Koshikawa S."/>
            <person name="Sagara H."/>
            <person name="Miura T."/>
            <person name="Yokobori S."/>
            <person name="Miyagawa K."/>
            <person name="Suzuki Y."/>
            <person name="Kubo T."/>
            <person name="Oyama M."/>
            <person name="Kohara Y."/>
            <person name="Fujiyama A."/>
            <person name="Arakawa K."/>
            <person name="Katayama T."/>
            <person name="Toyoda A."/>
            <person name="Kunieda T."/>
        </authorList>
    </citation>
    <scope>NUCLEOTIDE SEQUENCE [LARGE SCALE GENOMIC DNA]</scope>
    <source>
        <strain evidence="2 3">YOKOZUNA-1</strain>
    </source>
</reference>
<organism evidence="2 3">
    <name type="scientific">Ramazzottius varieornatus</name>
    <name type="common">Water bear</name>
    <name type="synonym">Tardigrade</name>
    <dbReference type="NCBI Taxonomy" id="947166"/>
    <lineage>
        <taxon>Eukaryota</taxon>
        <taxon>Metazoa</taxon>
        <taxon>Ecdysozoa</taxon>
        <taxon>Tardigrada</taxon>
        <taxon>Eutardigrada</taxon>
        <taxon>Parachela</taxon>
        <taxon>Hypsibioidea</taxon>
        <taxon>Ramazzottiidae</taxon>
        <taxon>Ramazzottius</taxon>
    </lineage>
</organism>
<comment type="caution">
    <text evidence="2">The sequence shown here is derived from an EMBL/GenBank/DDBJ whole genome shotgun (WGS) entry which is preliminary data.</text>
</comment>
<feature type="region of interest" description="Disordered" evidence="1">
    <location>
        <begin position="1"/>
        <end position="36"/>
    </location>
</feature>
<feature type="compositionally biased region" description="Basic and acidic residues" evidence="1">
    <location>
        <begin position="26"/>
        <end position="36"/>
    </location>
</feature>
<dbReference type="Proteomes" id="UP000186922">
    <property type="component" value="Unassembled WGS sequence"/>
</dbReference>